<evidence type="ECO:0000256" key="7">
    <source>
        <dbReference type="ARBA" id="ARBA00023294"/>
    </source>
</evidence>
<dbReference type="EMBL" id="JBFOLK010000006">
    <property type="protein sequence ID" value="KAL2506168.1"/>
    <property type="molecule type" value="Genomic_DNA"/>
</dbReference>
<dbReference type="GO" id="GO:0009734">
    <property type="term" value="P:auxin-activated signaling pathway"/>
    <property type="evidence" value="ECO:0007669"/>
    <property type="project" value="UniProtKB-KW"/>
</dbReference>
<dbReference type="InterPro" id="IPR004776">
    <property type="entry name" value="Mem_transp_PIN-like"/>
</dbReference>
<comment type="subcellular location">
    <subcellularLocation>
        <location evidence="1">Endoplasmic reticulum membrane</location>
        <topology evidence="1">Multi-pass membrane protein</topology>
    </subcellularLocation>
</comment>
<evidence type="ECO:0000256" key="3">
    <source>
        <dbReference type="ARBA" id="ARBA00022692"/>
    </source>
</evidence>
<keyword evidence="4" id="KW-0256">Endoplasmic reticulum</keyword>
<dbReference type="Proteomes" id="UP001604336">
    <property type="component" value="Unassembled WGS sequence"/>
</dbReference>
<dbReference type="GO" id="GO:0005789">
    <property type="term" value="C:endoplasmic reticulum membrane"/>
    <property type="evidence" value="ECO:0007669"/>
    <property type="project" value="UniProtKB-SubCell"/>
</dbReference>
<evidence type="ECO:0000256" key="6">
    <source>
        <dbReference type="ARBA" id="ARBA00023136"/>
    </source>
</evidence>
<feature type="domain" description="RNase H type-1" evidence="11">
    <location>
        <begin position="115"/>
        <end position="192"/>
    </location>
</feature>
<evidence type="ECO:0000256" key="9">
    <source>
        <dbReference type="ARBA" id="ARBA00025752"/>
    </source>
</evidence>
<evidence type="ECO:0000256" key="4">
    <source>
        <dbReference type="ARBA" id="ARBA00022824"/>
    </source>
</evidence>
<evidence type="ECO:0000259" key="11">
    <source>
        <dbReference type="Pfam" id="PF13456"/>
    </source>
</evidence>
<reference evidence="13" key="1">
    <citation type="submission" date="2024-07" db="EMBL/GenBank/DDBJ databases">
        <title>Two chromosome-level genome assemblies of Korean endemic species Abeliophyllum distichum and Forsythia ovata (Oleaceae).</title>
        <authorList>
            <person name="Jang H."/>
        </authorList>
    </citation>
    <scope>NUCLEOTIDE SEQUENCE [LARGE SCALE GENOMIC DNA]</scope>
</reference>
<proteinExistence type="inferred from homology"/>
<evidence type="ECO:0000256" key="1">
    <source>
        <dbReference type="ARBA" id="ARBA00004477"/>
    </source>
</evidence>
<dbReference type="PANTHER" id="PTHR31651">
    <property type="match status" value="1"/>
</dbReference>
<keyword evidence="5 10" id="KW-1133">Transmembrane helix</keyword>
<comment type="caution">
    <text evidence="12">The sequence shown here is derived from an EMBL/GenBank/DDBJ whole genome shotgun (WGS) entry which is preliminary data.</text>
</comment>
<keyword evidence="6 10" id="KW-0472">Membrane</keyword>
<evidence type="ECO:0000313" key="12">
    <source>
        <dbReference type="EMBL" id="KAL2506168.1"/>
    </source>
</evidence>
<feature type="transmembrane region" description="Helical" evidence="10">
    <location>
        <begin position="70"/>
        <end position="94"/>
    </location>
</feature>
<keyword evidence="7" id="KW-0927">Auxin signaling pathway</keyword>
<sequence length="205" mass="22971">MGFWTLLEVASMPILQVLIISSLGAFMAFDYLNLLPADARKSLNKIVFMVFTPSLMFANLARTVTFQDIISWWFMVVNVGITFLIGGILGWIAVKLLRPKPHIGGLIISMCASDATIKEKSRSDKNWVIYKNDKWEMVVVPYKYINRNVSPSADECVAIWEGLKFAMDQGLDIANLESDCIIAVTTVRNPNAHATTRRSYKGSES</sequence>
<dbReference type="Pfam" id="PF13456">
    <property type="entry name" value="RVT_3"/>
    <property type="match status" value="1"/>
</dbReference>
<feature type="transmembrane region" description="Helical" evidence="10">
    <location>
        <begin position="46"/>
        <end position="64"/>
    </location>
</feature>
<feature type="transmembrane region" description="Helical" evidence="10">
    <location>
        <begin position="12"/>
        <end position="34"/>
    </location>
</feature>
<dbReference type="InterPro" id="IPR045033">
    <property type="entry name" value="PILS1/3/4/5/7"/>
</dbReference>
<keyword evidence="13" id="KW-1185">Reference proteome</keyword>
<dbReference type="AlphaFoldDB" id="A0ABD1T0I2"/>
<evidence type="ECO:0000256" key="5">
    <source>
        <dbReference type="ARBA" id="ARBA00022989"/>
    </source>
</evidence>
<keyword evidence="3 10" id="KW-0812">Transmembrane</keyword>
<gene>
    <name evidence="12" type="ORF">Adt_21789</name>
</gene>
<evidence type="ECO:0000256" key="2">
    <source>
        <dbReference type="ARBA" id="ARBA00022448"/>
    </source>
</evidence>
<evidence type="ECO:0000256" key="10">
    <source>
        <dbReference type="SAM" id="Phobius"/>
    </source>
</evidence>
<organism evidence="12 13">
    <name type="scientific">Abeliophyllum distichum</name>
    <dbReference type="NCBI Taxonomy" id="126358"/>
    <lineage>
        <taxon>Eukaryota</taxon>
        <taxon>Viridiplantae</taxon>
        <taxon>Streptophyta</taxon>
        <taxon>Embryophyta</taxon>
        <taxon>Tracheophyta</taxon>
        <taxon>Spermatophyta</taxon>
        <taxon>Magnoliopsida</taxon>
        <taxon>eudicotyledons</taxon>
        <taxon>Gunneridae</taxon>
        <taxon>Pentapetalae</taxon>
        <taxon>asterids</taxon>
        <taxon>lamiids</taxon>
        <taxon>Lamiales</taxon>
        <taxon>Oleaceae</taxon>
        <taxon>Forsythieae</taxon>
        <taxon>Abeliophyllum</taxon>
    </lineage>
</organism>
<comment type="similarity">
    <text evidence="9">Belongs to the auxin efflux carrier (TC 2.A.69.2) family.</text>
</comment>
<protein>
    <submittedName>
        <fullName evidence="12">Auxin efflux carrier family protein</fullName>
    </submittedName>
</protein>
<dbReference type="Pfam" id="PF03547">
    <property type="entry name" value="Mem_trans"/>
    <property type="match status" value="1"/>
</dbReference>
<comment type="function">
    <text evidence="8">Involved in cellular auxin homeostasis by regulating auxin metabolism. Regulates intracellular auxin accumulation at the endoplasmic reticulum and thus auxin availability for nuclear auxin signaling.</text>
</comment>
<evidence type="ECO:0000313" key="13">
    <source>
        <dbReference type="Proteomes" id="UP001604336"/>
    </source>
</evidence>
<accession>A0ABD1T0I2</accession>
<keyword evidence="2" id="KW-0813">Transport</keyword>
<name>A0ABD1T0I2_9LAMI</name>
<evidence type="ECO:0000256" key="8">
    <source>
        <dbReference type="ARBA" id="ARBA00025100"/>
    </source>
</evidence>
<dbReference type="PANTHER" id="PTHR31651:SF3">
    <property type="entry name" value="PROTEIN PIN-LIKES 7"/>
    <property type="match status" value="1"/>
</dbReference>
<dbReference type="InterPro" id="IPR002156">
    <property type="entry name" value="RNaseH_domain"/>
</dbReference>